<reference evidence="1 2" key="1">
    <citation type="journal article" date="2017" name="J. Fish Dis.">
        <title>Comparative assessment of Vibrio virulence in marine fish larvae.</title>
        <authorList>
            <person name="Ronneseth A."/>
            <person name="Castillo D."/>
            <person name="D'Alvise P."/>
            <person name="Tonnesen O."/>
            <person name="Haugland G."/>
            <person name="Grotkjaer T."/>
            <person name="Engell-Sorensen K."/>
            <person name="Norremark L."/>
            <person name="Bergh O."/>
            <person name="Wergeland H.I."/>
            <person name="Gram L."/>
        </authorList>
    </citation>
    <scope>NUCLEOTIDE SEQUENCE [LARGE SCALE GENOMIC DNA]</scope>
    <source>
        <strain evidence="1 2">90-11-286</strain>
    </source>
</reference>
<dbReference type="RefSeq" id="WP_017043788.1">
    <property type="nucleotide sequence ID" value="NZ_CP022100.1"/>
</dbReference>
<dbReference type="EMBL" id="JAHGUI010000082">
    <property type="protein sequence ID" value="MBT2920359.1"/>
    <property type="molecule type" value="Genomic_DNA"/>
</dbReference>
<protein>
    <recommendedName>
        <fullName evidence="3">Phage tail protein</fullName>
    </recommendedName>
</protein>
<accession>A0ABD4QYR8</accession>
<sequence>MRVQAKAGYLVADLLFKHAGQDGDRIEAEFYRLNPHVRGDVFPQDCSVIIPEVNVNKRSIGVTRSWD</sequence>
<evidence type="ECO:0000313" key="1">
    <source>
        <dbReference type="EMBL" id="MBT2920359.1"/>
    </source>
</evidence>
<comment type="caution">
    <text evidence="1">The sequence shown here is derived from an EMBL/GenBank/DDBJ whole genome shotgun (WGS) entry which is preliminary data.</text>
</comment>
<proteinExistence type="predicted"/>
<gene>
    <name evidence="1" type="ORF">PL14_16935</name>
</gene>
<evidence type="ECO:0000313" key="2">
    <source>
        <dbReference type="Proteomes" id="UP000078309"/>
    </source>
</evidence>
<organism evidence="1 2">
    <name type="scientific">Vibrio anguillarum</name>
    <name type="common">Listonella anguillarum</name>
    <dbReference type="NCBI Taxonomy" id="55601"/>
    <lineage>
        <taxon>Bacteria</taxon>
        <taxon>Pseudomonadati</taxon>
        <taxon>Pseudomonadota</taxon>
        <taxon>Gammaproteobacteria</taxon>
        <taxon>Vibrionales</taxon>
        <taxon>Vibrionaceae</taxon>
        <taxon>Vibrio</taxon>
    </lineage>
</organism>
<dbReference type="Proteomes" id="UP000078309">
    <property type="component" value="Unassembled WGS sequence"/>
</dbReference>
<dbReference type="AlphaFoldDB" id="A0ABD4QYR8"/>
<evidence type="ECO:0008006" key="3">
    <source>
        <dbReference type="Google" id="ProtNLM"/>
    </source>
</evidence>
<name>A0ABD4QYR8_VIBAN</name>